<sequence length="63" mass="6635">MIGIGTAAPHDESAAFEVTHMKADRRDREPFRTPVPSAPDPRVGPAGDGIRGEAVPAAGFFSF</sequence>
<comment type="caution">
    <text evidence="2">The sequence shown here is derived from an EMBL/GenBank/DDBJ whole genome shotgun (WGS) entry which is preliminary data.</text>
</comment>
<protein>
    <submittedName>
        <fullName evidence="2">Uncharacterized protein</fullName>
    </submittedName>
</protein>
<keyword evidence="3" id="KW-1185">Reference proteome</keyword>
<feature type="compositionally biased region" description="Basic and acidic residues" evidence="1">
    <location>
        <begin position="21"/>
        <end position="31"/>
    </location>
</feature>
<evidence type="ECO:0000313" key="2">
    <source>
        <dbReference type="EMBL" id="GAA3564257.1"/>
    </source>
</evidence>
<evidence type="ECO:0000313" key="3">
    <source>
        <dbReference type="Proteomes" id="UP001500630"/>
    </source>
</evidence>
<name>A0ABP6XF70_9ACTN</name>
<gene>
    <name evidence="2" type="ORF">GCM10022419_051170</name>
</gene>
<evidence type="ECO:0000256" key="1">
    <source>
        <dbReference type="SAM" id="MobiDB-lite"/>
    </source>
</evidence>
<proteinExistence type="predicted"/>
<feature type="region of interest" description="Disordered" evidence="1">
    <location>
        <begin position="21"/>
        <end position="51"/>
    </location>
</feature>
<reference evidence="3" key="1">
    <citation type="journal article" date="2019" name="Int. J. Syst. Evol. Microbiol.">
        <title>The Global Catalogue of Microorganisms (GCM) 10K type strain sequencing project: providing services to taxonomists for standard genome sequencing and annotation.</title>
        <authorList>
            <consortium name="The Broad Institute Genomics Platform"/>
            <consortium name="The Broad Institute Genome Sequencing Center for Infectious Disease"/>
            <person name="Wu L."/>
            <person name="Ma J."/>
        </authorList>
    </citation>
    <scope>NUCLEOTIDE SEQUENCE [LARGE SCALE GENOMIC DNA]</scope>
    <source>
        <strain evidence="3">JCM 17326</strain>
    </source>
</reference>
<dbReference type="EMBL" id="BAABDQ010000011">
    <property type="protein sequence ID" value="GAA3564257.1"/>
    <property type="molecule type" value="Genomic_DNA"/>
</dbReference>
<organism evidence="2 3">
    <name type="scientific">Nonomuraea rosea</name>
    <dbReference type="NCBI Taxonomy" id="638574"/>
    <lineage>
        <taxon>Bacteria</taxon>
        <taxon>Bacillati</taxon>
        <taxon>Actinomycetota</taxon>
        <taxon>Actinomycetes</taxon>
        <taxon>Streptosporangiales</taxon>
        <taxon>Streptosporangiaceae</taxon>
        <taxon>Nonomuraea</taxon>
    </lineage>
</organism>
<dbReference type="Proteomes" id="UP001500630">
    <property type="component" value="Unassembled WGS sequence"/>
</dbReference>
<accession>A0ABP6XF70</accession>